<evidence type="ECO:0000256" key="5">
    <source>
        <dbReference type="ARBA" id="ARBA00022729"/>
    </source>
</evidence>
<evidence type="ECO:0000256" key="9">
    <source>
        <dbReference type="ARBA" id="ARBA00022989"/>
    </source>
</evidence>
<dbReference type="InterPro" id="IPR045272">
    <property type="entry name" value="ANXUR1/2-like"/>
</dbReference>
<dbReference type="GO" id="GO:0005886">
    <property type="term" value="C:plasma membrane"/>
    <property type="evidence" value="ECO:0007669"/>
    <property type="project" value="TreeGrafter"/>
</dbReference>
<dbReference type="AlphaFoldDB" id="A0A4V3WLN7"/>
<keyword evidence="6" id="KW-0547">Nucleotide-binding</keyword>
<evidence type="ECO:0000256" key="8">
    <source>
        <dbReference type="ARBA" id="ARBA00022840"/>
    </source>
</evidence>
<dbReference type="InterPro" id="IPR011009">
    <property type="entry name" value="Kinase-like_dom_sf"/>
</dbReference>
<evidence type="ECO:0000256" key="11">
    <source>
        <dbReference type="ARBA" id="ARBA00023180"/>
    </source>
</evidence>
<evidence type="ECO:0000256" key="10">
    <source>
        <dbReference type="ARBA" id="ARBA00023136"/>
    </source>
</evidence>
<keyword evidence="3" id="KW-0808">Transferase</keyword>
<dbReference type="Proteomes" id="UP000306102">
    <property type="component" value="Unassembled WGS sequence"/>
</dbReference>
<dbReference type="Gene3D" id="3.30.200.20">
    <property type="entry name" value="Phosphorylase Kinase, domain 1"/>
    <property type="match status" value="1"/>
</dbReference>
<dbReference type="PANTHER" id="PTHR27003">
    <property type="entry name" value="OS07G0166700 PROTEIN"/>
    <property type="match status" value="1"/>
</dbReference>
<keyword evidence="4" id="KW-0812">Transmembrane</keyword>
<dbReference type="Gene3D" id="1.10.510.10">
    <property type="entry name" value="Transferase(Phosphotransferase) domain 1"/>
    <property type="match status" value="2"/>
</dbReference>
<keyword evidence="8" id="KW-0067">ATP-binding</keyword>
<evidence type="ECO:0000256" key="2">
    <source>
        <dbReference type="ARBA" id="ARBA00022527"/>
    </source>
</evidence>
<dbReference type="SUPFAM" id="SSF56112">
    <property type="entry name" value="Protein kinase-like (PK-like)"/>
    <property type="match status" value="2"/>
</dbReference>
<dbReference type="GO" id="GO:0005524">
    <property type="term" value="F:ATP binding"/>
    <property type="evidence" value="ECO:0007669"/>
    <property type="project" value="UniProtKB-KW"/>
</dbReference>
<keyword evidence="5" id="KW-0732">Signal</keyword>
<proteinExistence type="predicted"/>
<comment type="caution">
    <text evidence="13">The sequence shown here is derived from an EMBL/GenBank/DDBJ whole genome shotgun (WGS) entry which is preliminary data.</text>
</comment>
<dbReference type="Pfam" id="PF07714">
    <property type="entry name" value="PK_Tyr_Ser-Thr"/>
    <property type="match status" value="2"/>
</dbReference>
<dbReference type="EMBL" id="SDRB02010605">
    <property type="protein sequence ID" value="THG05467.1"/>
    <property type="molecule type" value="Genomic_DNA"/>
</dbReference>
<dbReference type="GO" id="GO:0004714">
    <property type="term" value="F:transmembrane receptor protein tyrosine kinase activity"/>
    <property type="evidence" value="ECO:0007669"/>
    <property type="project" value="InterPro"/>
</dbReference>
<dbReference type="InterPro" id="IPR000719">
    <property type="entry name" value="Prot_kinase_dom"/>
</dbReference>
<accession>A0A4V3WLN7</accession>
<organism evidence="13 14">
    <name type="scientific">Camellia sinensis var. sinensis</name>
    <name type="common">China tea</name>
    <dbReference type="NCBI Taxonomy" id="542762"/>
    <lineage>
        <taxon>Eukaryota</taxon>
        <taxon>Viridiplantae</taxon>
        <taxon>Streptophyta</taxon>
        <taxon>Embryophyta</taxon>
        <taxon>Tracheophyta</taxon>
        <taxon>Spermatophyta</taxon>
        <taxon>Magnoliopsida</taxon>
        <taxon>eudicotyledons</taxon>
        <taxon>Gunneridae</taxon>
        <taxon>Pentapetalae</taxon>
        <taxon>asterids</taxon>
        <taxon>Ericales</taxon>
        <taxon>Theaceae</taxon>
        <taxon>Camellia</taxon>
    </lineage>
</organism>
<keyword evidence="9" id="KW-1133">Transmembrane helix</keyword>
<evidence type="ECO:0000256" key="7">
    <source>
        <dbReference type="ARBA" id="ARBA00022777"/>
    </source>
</evidence>
<keyword evidence="7" id="KW-0418">Kinase</keyword>
<evidence type="ECO:0000256" key="3">
    <source>
        <dbReference type="ARBA" id="ARBA00022679"/>
    </source>
</evidence>
<gene>
    <name evidence="13" type="ORF">TEA_026002</name>
</gene>
<evidence type="ECO:0000256" key="6">
    <source>
        <dbReference type="ARBA" id="ARBA00022741"/>
    </source>
</evidence>
<reference evidence="13 14" key="1">
    <citation type="journal article" date="2018" name="Proc. Natl. Acad. Sci. U.S.A.">
        <title>Draft genome sequence of Camellia sinensis var. sinensis provides insights into the evolution of the tea genome and tea quality.</title>
        <authorList>
            <person name="Wei C."/>
            <person name="Yang H."/>
            <person name="Wang S."/>
            <person name="Zhao J."/>
            <person name="Liu C."/>
            <person name="Gao L."/>
            <person name="Xia E."/>
            <person name="Lu Y."/>
            <person name="Tai Y."/>
            <person name="She G."/>
            <person name="Sun J."/>
            <person name="Cao H."/>
            <person name="Tong W."/>
            <person name="Gao Q."/>
            <person name="Li Y."/>
            <person name="Deng W."/>
            <person name="Jiang X."/>
            <person name="Wang W."/>
            <person name="Chen Q."/>
            <person name="Zhang S."/>
            <person name="Li H."/>
            <person name="Wu J."/>
            <person name="Wang P."/>
            <person name="Li P."/>
            <person name="Shi C."/>
            <person name="Zheng F."/>
            <person name="Jian J."/>
            <person name="Huang B."/>
            <person name="Shan D."/>
            <person name="Shi M."/>
            <person name="Fang C."/>
            <person name="Yue Y."/>
            <person name="Li F."/>
            <person name="Li D."/>
            <person name="Wei S."/>
            <person name="Han B."/>
            <person name="Jiang C."/>
            <person name="Yin Y."/>
            <person name="Xia T."/>
            <person name="Zhang Z."/>
            <person name="Bennetzen J.L."/>
            <person name="Zhao S."/>
            <person name="Wan X."/>
        </authorList>
    </citation>
    <scope>NUCLEOTIDE SEQUENCE [LARGE SCALE GENOMIC DNA]</scope>
    <source>
        <strain evidence="14">cv. Shuchazao</strain>
        <tissue evidence="13">Leaf</tissue>
    </source>
</reference>
<dbReference type="FunFam" id="1.10.510.10:FF:000252">
    <property type="entry name" value="Receptor-like protein kinase FERONIA"/>
    <property type="match status" value="1"/>
</dbReference>
<protein>
    <recommendedName>
        <fullName evidence="12">Protein kinase domain-containing protein</fullName>
    </recommendedName>
</protein>
<evidence type="ECO:0000313" key="13">
    <source>
        <dbReference type="EMBL" id="THG05467.1"/>
    </source>
</evidence>
<evidence type="ECO:0000256" key="4">
    <source>
        <dbReference type="ARBA" id="ARBA00022692"/>
    </source>
</evidence>
<keyword evidence="10" id="KW-0472">Membrane</keyword>
<dbReference type="GO" id="GO:0009506">
    <property type="term" value="C:plasmodesma"/>
    <property type="evidence" value="ECO:0007669"/>
    <property type="project" value="TreeGrafter"/>
</dbReference>
<keyword evidence="11" id="KW-0325">Glycoprotein</keyword>
<feature type="domain" description="Protein kinase" evidence="12">
    <location>
        <begin position="1"/>
        <end position="210"/>
    </location>
</feature>
<dbReference type="PROSITE" id="PS00108">
    <property type="entry name" value="PROTEIN_KINASE_ST"/>
    <property type="match status" value="1"/>
</dbReference>
<evidence type="ECO:0000313" key="14">
    <source>
        <dbReference type="Proteomes" id="UP000306102"/>
    </source>
</evidence>
<name>A0A4V3WLN7_CAMSN</name>
<evidence type="ECO:0000256" key="1">
    <source>
        <dbReference type="ARBA" id="ARBA00004479"/>
    </source>
</evidence>
<dbReference type="InterPro" id="IPR001245">
    <property type="entry name" value="Ser-Thr/Tyr_kinase_cat_dom"/>
</dbReference>
<dbReference type="PROSITE" id="PS50011">
    <property type="entry name" value="PROTEIN_KINASE_DOM"/>
    <property type="match status" value="2"/>
</dbReference>
<keyword evidence="14" id="KW-1185">Reference proteome</keyword>
<dbReference type="InterPro" id="IPR008271">
    <property type="entry name" value="Ser/Thr_kinase_AS"/>
</dbReference>
<feature type="domain" description="Protein kinase" evidence="12">
    <location>
        <begin position="285"/>
        <end position="423"/>
    </location>
</feature>
<dbReference type="STRING" id="542762.A0A4V3WLN7"/>
<evidence type="ECO:0000259" key="12">
    <source>
        <dbReference type="PROSITE" id="PS50011"/>
    </source>
</evidence>
<keyword evidence="2" id="KW-0723">Serine/threonine-protein kinase</keyword>
<dbReference type="PANTHER" id="PTHR27003:SF88">
    <property type="entry name" value="RECEPTOR-LIKE PROTEIN KINASE THESEUS 1"/>
    <property type="match status" value="1"/>
</dbReference>
<dbReference type="SMART" id="SM00220">
    <property type="entry name" value="S_TKc"/>
    <property type="match status" value="1"/>
</dbReference>
<dbReference type="GO" id="GO:0004674">
    <property type="term" value="F:protein serine/threonine kinase activity"/>
    <property type="evidence" value="ECO:0007669"/>
    <property type="project" value="UniProtKB-KW"/>
</dbReference>
<comment type="subcellular location">
    <subcellularLocation>
        <location evidence="1">Membrane</location>
        <topology evidence="1">Single-pass type I membrane protein</topology>
    </subcellularLocation>
</comment>
<sequence>MILIYEYMANGTLAEHLYKINKGNGHYLTWEQRLNICIGAANGLNYLHTNTEQSVIHRDVKTTNILLDKNWAAKISDFGLSKMDSTSHTQSHVSTDVKGMFGYLDPEYFLTRRLTKKSDAYTFGVVLFEVLCAKLPVDISVEEEQRSLALWAQHCIKKGTVDQIIDPSLRGQISPYCLKMFTDFANKCLHNHPKGRPTIAEVVGSLEGMLASQGNIPRRKGIITKMFLIISNVVAKGFDLRWRMGKGLGSKSGQPWQVQRDPFAVGAIQLYRHLSLEEIRAATNNFHKRLIGHGAYTVVHRGRMGNLDVAIKRWKEGAYEWNLEQIRSEIQVQSQLRHLHIVSFIGYYNDKYEVILVYQYMVNGSLYDYLYETDKDPLPWEKPLEICIGVARGLQYLNAGTKQAFIHCNLKPTNILLDENLRT</sequence>